<feature type="domain" description="Helix-turn-helix" evidence="2">
    <location>
        <begin position="39"/>
        <end position="86"/>
    </location>
</feature>
<dbReference type="Proteomes" id="UP000230214">
    <property type="component" value="Unassembled WGS sequence"/>
</dbReference>
<feature type="compositionally biased region" description="Basic and acidic residues" evidence="1">
    <location>
        <begin position="209"/>
        <end position="234"/>
    </location>
</feature>
<dbReference type="InterPro" id="IPR041657">
    <property type="entry name" value="HTH_17"/>
</dbReference>
<feature type="region of interest" description="Disordered" evidence="1">
    <location>
        <begin position="153"/>
        <end position="234"/>
    </location>
</feature>
<comment type="caution">
    <text evidence="3">The sequence shown here is derived from an EMBL/GenBank/DDBJ whole genome shotgun (WGS) entry which is preliminary data.</text>
</comment>
<protein>
    <recommendedName>
        <fullName evidence="2">Helix-turn-helix domain-containing protein</fullName>
    </recommendedName>
</protein>
<dbReference type="Pfam" id="PF12728">
    <property type="entry name" value="HTH_17"/>
    <property type="match status" value="1"/>
</dbReference>
<gene>
    <name evidence="3" type="ORF">COV24_01865</name>
</gene>
<organism evidence="3 4">
    <name type="scientific">candidate division WWE3 bacterium CG10_big_fil_rev_8_21_14_0_10_32_10</name>
    <dbReference type="NCBI Taxonomy" id="1975090"/>
    <lineage>
        <taxon>Bacteria</taxon>
        <taxon>Katanobacteria</taxon>
    </lineage>
</organism>
<dbReference type="SUPFAM" id="SSF46955">
    <property type="entry name" value="Putative DNA-binding domain"/>
    <property type="match status" value="1"/>
</dbReference>
<dbReference type="InterPro" id="IPR009061">
    <property type="entry name" value="DNA-bd_dom_put_sf"/>
</dbReference>
<proteinExistence type="predicted"/>
<accession>A0A2H0RAY5</accession>
<evidence type="ECO:0000256" key="1">
    <source>
        <dbReference type="SAM" id="MobiDB-lite"/>
    </source>
</evidence>
<feature type="compositionally biased region" description="Polar residues" evidence="1">
    <location>
        <begin position="166"/>
        <end position="177"/>
    </location>
</feature>
<sequence>MYFANNFTTHFIPLHNKVTLVTYVLQRYYLSMIVLQEKLYTSEETADVLGVTSRTLYRYVKNGDIEPETKTKSGTFRFTRTQIYKYLYPNKYEKIISLLLQKESQQSSGGKLSYLDNSLLDKFKTVEKIDDSIKNEPSVLQSDRLNEDKNILKEDINKTPTYVPKSPSQNADSTPPMDSTGVLDNEKTDTNRVVEDKSVEADFNNAVKSLEESMNKNTSKNEDRPDSRNNTRVYPAKEEPIVNASKPSLVPTEEPIHDSQMGETFTNVKEIPPVNEPILNEDNQKQDVVSNMPTKSAVPNKVPPVMPEEQENWNYYTNEGKDILDLARELNSLGSETGRQYAATMYGGLSLHHDIDEFNMVHFYVEPEDINWWVEQLELSKADQTSSNICLITSSDTSIFENAYKLRGLYVVEDQRLIQDLMKHGEKDLARTLL</sequence>
<feature type="compositionally biased region" description="Basic and acidic residues" evidence="1">
    <location>
        <begin position="184"/>
        <end position="200"/>
    </location>
</feature>
<evidence type="ECO:0000313" key="4">
    <source>
        <dbReference type="Proteomes" id="UP000230214"/>
    </source>
</evidence>
<dbReference type="EMBL" id="PCXU01000017">
    <property type="protein sequence ID" value="PIR43620.1"/>
    <property type="molecule type" value="Genomic_DNA"/>
</dbReference>
<evidence type="ECO:0000313" key="3">
    <source>
        <dbReference type="EMBL" id="PIR43620.1"/>
    </source>
</evidence>
<evidence type="ECO:0000259" key="2">
    <source>
        <dbReference type="Pfam" id="PF12728"/>
    </source>
</evidence>
<dbReference type="AlphaFoldDB" id="A0A2H0RAY5"/>
<dbReference type="Gene3D" id="1.10.1660.10">
    <property type="match status" value="1"/>
</dbReference>
<name>A0A2H0RAY5_UNCKA</name>
<reference evidence="3 4" key="1">
    <citation type="submission" date="2017-09" db="EMBL/GenBank/DDBJ databases">
        <title>Depth-based differentiation of microbial function through sediment-hosted aquifers and enrichment of novel symbionts in the deep terrestrial subsurface.</title>
        <authorList>
            <person name="Probst A.J."/>
            <person name="Ladd B."/>
            <person name="Jarett J.K."/>
            <person name="Geller-Mcgrath D.E."/>
            <person name="Sieber C.M."/>
            <person name="Emerson J.B."/>
            <person name="Anantharaman K."/>
            <person name="Thomas B.C."/>
            <person name="Malmstrom R."/>
            <person name="Stieglmeier M."/>
            <person name="Klingl A."/>
            <person name="Woyke T."/>
            <person name="Ryan C.M."/>
            <person name="Banfield J.F."/>
        </authorList>
    </citation>
    <scope>NUCLEOTIDE SEQUENCE [LARGE SCALE GENOMIC DNA]</scope>
    <source>
        <strain evidence="3">CG10_big_fil_rev_8_21_14_0_10_32_10</strain>
    </source>
</reference>